<protein>
    <recommendedName>
        <fullName evidence="2">Alpha/beta hydrolase fold-3 domain-containing protein</fullName>
    </recommendedName>
</protein>
<proteinExistence type="inferred from homology"/>
<reference evidence="3 4" key="1">
    <citation type="journal article" date="2023" name="Plants (Basel)">
        <title>Bridging the Gap: Combining Genomics and Transcriptomics Approaches to Understand Stylosanthes scabra, an Orphan Legume from the Brazilian Caatinga.</title>
        <authorList>
            <person name="Ferreira-Neto J.R.C."/>
            <person name="da Silva M.D."/>
            <person name="Binneck E."/>
            <person name="de Melo N.F."/>
            <person name="da Silva R.H."/>
            <person name="de Melo A.L.T.M."/>
            <person name="Pandolfi V."/>
            <person name="Bustamante F.O."/>
            <person name="Brasileiro-Vidal A.C."/>
            <person name="Benko-Iseppon A.M."/>
        </authorList>
    </citation>
    <scope>NUCLEOTIDE SEQUENCE [LARGE SCALE GENOMIC DNA]</scope>
    <source>
        <tissue evidence="3">Leaves</tissue>
    </source>
</reference>
<organism evidence="3 4">
    <name type="scientific">Stylosanthes scabra</name>
    <dbReference type="NCBI Taxonomy" id="79078"/>
    <lineage>
        <taxon>Eukaryota</taxon>
        <taxon>Viridiplantae</taxon>
        <taxon>Streptophyta</taxon>
        <taxon>Embryophyta</taxon>
        <taxon>Tracheophyta</taxon>
        <taxon>Spermatophyta</taxon>
        <taxon>Magnoliopsida</taxon>
        <taxon>eudicotyledons</taxon>
        <taxon>Gunneridae</taxon>
        <taxon>Pentapetalae</taxon>
        <taxon>rosids</taxon>
        <taxon>fabids</taxon>
        <taxon>Fabales</taxon>
        <taxon>Fabaceae</taxon>
        <taxon>Papilionoideae</taxon>
        <taxon>50 kb inversion clade</taxon>
        <taxon>dalbergioids sensu lato</taxon>
        <taxon>Dalbergieae</taxon>
        <taxon>Pterocarpus clade</taxon>
        <taxon>Stylosanthes</taxon>
    </lineage>
</organism>
<dbReference type="PANTHER" id="PTHR23024:SF582">
    <property type="entry name" value="CARBOXYLESTERASE 12-RELATED"/>
    <property type="match status" value="1"/>
</dbReference>
<dbReference type="InterPro" id="IPR050466">
    <property type="entry name" value="Carboxylest/Gibb_receptor"/>
</dbReference>
<gene>
    <name evidence="3" type="ORF">PIB30_017711</name>
</gene>
<dbReference type="Pfam" id="PF07859">
    <property type="entry name" value="Abhydrolase_3"/>
    <property type="match status" value="1"/>
</dbReference>
<accession>A0ABU6R7Z6</accession>
<evidence type="ECO:0000259" key="2">
    <source>
        <dbReference type="Pfam" id="PF07859"/>
    </source>
</evidence>
<dbReference type="InterPro" id="IPR013094">
    <property type="entry name" value="AB_hydrolase_3"/>
</dbReference>
<dbReference type="Proteomes" id="UP001341840">
    <property type="component" value="Unassembled WGS sequence"/>
</dbReference>
<keyword evidence="4" id="KW-1185">Reference proteome</keyword>
<feature type="domain" description="Alpha/beta hydrolase fold-3" evidence="2">
    <location>
        <begin position="79"/>
        <end position="283"/>
    </location>
</feature>
<evidence type="ECO:0000313" key="3">
    <source>
        <dbReference type="EMBL" id="MED6120084.1"/>
    </source>
</evidence>
<evidence type="ECO:0000313" key="4">
    <source>
        <dbReference type="Proteomes" id="UP001341840"/>
    </source>
</evidence>
<dbReference type="Gene3D" id="3.40.50.1820">
    <property type="entry name" value="alpha/beta hydrolase"/>
    <property type="match status" value="1"/>
</dbReference>
<comment type="similarity">
    <text evidence="1">Belongs to the 'GDXG' lipolytic enzyme family.</text>
</comment>
<dbReference type="PANTHER" id="PTHR23024">
    <property type="entry name" value="ARYLACETAMIDE DEACETYLASE"/>
    <property type="match status" value="1"/>
</dbReference>
<dbReference type="SUPFAM" id="SSF53474">
    <property type="entry name" value="alpha/beta-Hydrolases"/>
    <property type="match status" value="1"/>
</dbReference>
<dbReference type="EMBL" id="JASCZI010030260">
    <property type="protein sequence ID" value="MED6120084.1"/>
    <property type="molecule type" value="Genomic_DNA"/>
</dbReference>
<name>A0ABU6R7Z6_9FABA</name>
<dbReference type="InterPro" id="IPR029058">
    <property type="entry name" value="AB_hydrolase_fold"/>
</dbReference>
<sequence length="307" mass="33804">MATTTQEKEVTHEFKFFRVYKDGTVELFRPPPTIIPPFDDPATGLRTKDAVISTNSPVSARLFLPKTTNPNNNKLPVFLFFHGSGFCVMSAFATEYHNHLAIIANQANVLAVSVEYAKFPARPLPACYHDAWSSLQWVVSHAGGAGPEPWLNEHADFQRVFIAGNSAGGNLTHWVVTHWAGKIGLPPGVTVDGAILVHPFFGGIGDDSQWLYMCEENEGPEDPRLKPAAEDLKVLGCKRVLVCVGEKDPLLVAGENYVEALKKSGWKGSVELVVNLGLEHCNHVFKPDEDNAREVFLKIASFINNQE</sequence>
<evidence type="ECO:0000256" key="1">
    <source>
        <dbReference type="ARBA" id="ARBA00010515"/>
    </source>
</evidence>
<comment type="caution">
    <text evidence="3">The sequence shown here is derived from an EMBL/GenBank/DDBJ whole genome shotgun (WGS) entry which is preliminary data.</text>
</comment>